<comment type="caution">
    <text evidence="1">The sequence shown here is derived from an EMBL/GenBank/DDBJ whole genome shotgun (WGS) entry which is preliminary data.</text>
</comment>
<sequence>MCASARKNGTEKRVELIVGNKRVTPKSLRRIPGGVEAELAGEGLTSVLDATFGGTSIALSGGDLDHHALDVTDIRMAGATTTVTLLATREMALH</sequence>
<evidence type="ECO:0000313" key="2">
    <source>
        <dbReference type="Proteomes" id="UP000028607"/>
    </source>
</evidence>
<evidence type="ECO:0000313" key="1">
    <source>
        <dbReference type="EMBL" id="KFE33566.1"/>
    </source>
</evidence>
<accession>A0A085TS69</accession>
<dbReference type="AlphaFoldDB" id="A0A085TS69"/>
<gene>
    <name evidence="1" type="ORF">DW2_17150</name>
</gene>
<reference evidence="2" key="1">
    <citation type="submission" date="2013-04" db="EMBL/GenBank/DDBJ databases">
        <title>Thioclava sp. 13D2W-2 Genome Sequencing.</title>
        <authorList>
            <person name="Lai Q."/>
            <person name="Li G."/>
            <person name="Shao Z."/>
        </authorList>
    </citation>
    <scope>NUCLEOTIDE SEQUENCE [LARGE SCALE GENOMIC DNA]</scope>
    <source>
        <strain evidence="2">13D2W-2</strain>
    </source>
</reference>
<dbReference type="PATRIC" id="fig|1317124.6.peg.3456"/>
<dbReference type="Proteomes" id="UP000028607">
    <property type="component" value="Unassembled WGS sequence"/>
</dbReference>
<organism evidence="1 2">
    <name type="scientific">Thioclava atlantica</name>
    <dbReference type="NCBI Taxonomy" id="1317124"/>
    <lineage>
        <taxon>Bacteria</taxon>
        <taxon>Pseudomonadati</taxon>
        <taxon>Pseudomonadota</taxon>
        <taxon>Alphaproteobacteria</taxon>
        <taxon>Rhodobacterales</taxon>
        <taxon>Paracoccaceae</taxon>
        <taxon>Thioclava</taxon>
    </lineage>
</organism>
<name>A0A085TS69_9RHOB</name>
<dbReference type="eggNOG" id="ENOG5033KXA">
    <property type="taxonomic scope" value="Bacteria"/>
</dbReference>
<dbReference type="STRING" id="1317124.DW2_17150"/>
<dbReference type="EMBL" id="AQRC01000017">
    <property type="protein sequence ID" value="KFE33566.1"/>
    <property type="molecule type" value="Genomic_DNA"/>
</dbReference>
<reference evidence="1 2" key="2">
    <citation type="journal article" date="2015" name="Antonie Van Leeuwenhoek">
        <title>Thioclava indica sp. nov., isolated from surface seawater of the Indian Ocean.</title>
        <authorList>
            <person name="Liu Y."/>
            <person name="Lai Q."/>
            <person name="Du J."/>
            <person name="Xu H."/>
            <person name="Jiang L."/>
            <person name="Shao Z."/>
        </authorList>
    </citation>
    <scope>NUCLEOTIDE SEQUENCE [LARGE SCALE GENOMIC DNA]</scope>
    <source>
        <strain evidence="1 2">13D2W-2</strain>
    </source>
</reference>
<protein>
    <submittedName>
        <fullName evidence="1">Uncharacterized protein</fullName>
    </submittedName>
</protein>
<keyword evidence="2" id="KW-1185">Reference proteome</keyword>
<proteinExistence type="predicted"/>